<dbReference type="SUPFAM" id="SSF55729">
    <property type="entry name" value="Acyl-CoA N-acyltransferases (Nat)"/>
    <property type="match status" value="1"/>
</dbReference>
<gene>
    <name evidence="2" type="ORF">AMST5_01183</name>
</gene>
<dbReference type="AlphaFoldDB" id="A0AA48RDF9"/>
<evidence type="ECO:0000313" key="2">
    <source>
        <dbReference type="EMBL" id="CAJ0859167.1"/>
    </source>
</evidence>
<evidence type="ECO:0000259" key="1">
    <source>
        <dbReference type="Pfam" id="PF13480"/>
    </source>
</evidence>
<name>A0AA48RDF9_9ZZZZ</name>
<reference evidence="2" key="1">
    <citation type="submission" date="2023-07" db="EMBL/GenBank/DDBJ databases">
        <authorList>
            <person name="Pelsma A.J. K."/>
        </authorList>
    </citation>
    <scope>NUCLEOTIDE SEQUENCE</scope>
</reference>
<feature type="domain" description="BioF2-like acetyltransferase" evidence="1">
    <location>
        <begin position="182"/>
        <end position="325"/>
    </location>
</feature>
<dbReference type="Pfam" id="PF13480">
    <property type="entry name" value="Acetyltransf_6"/>
    <property type="match status" value="1"/>
</dbReference>
<dbReference type="Gene3D" id="3.40.630.30">
    <property type="match status" value="1"/>
</dbReference>
<proteinExistence type="predicted"/>
<protein>
    <recommendedName>
        <fullName evidence="1">BioF2-like acetyltransferase domain-containing protein</fullName>
    </recommendedName>
</protein>
<dbReference type="InterPro" id="IPR038740">
    <property type="entry name" value="BioF2-like_GNAT_dom"/>
</dbReference>
<organism evidence="2">
    <name type="scientific">freshwater sediment metagenome</name>
    <dbReference type="NCBI Taxonomy" id="556182"/>
    <lineage>
        <taxon>unclassified sequences</taxon>
        <taxon>metagenomes</taxon>
        <taxon>ecological metagenomes</taxon>
    </lineage>
</organism>
<dbReference type="EMBL" id="OY288114">
    <property type="protein sequence ID" value="CAJ0859167.1"/>
    <property type="molecule type" value="Genomic_DNA"/>
</dbReference>
<sequence length="382" mass="42392">MRPPDHDRTTELIDNSIDAFTKMEDARSDWLTLSREATISPYQSYAFLSAWLDTAGRADGVAPFVIVSRDADGRPNVLLPFCVMDRKIRIALFMGGRESNFNLPLLPPHSGHDSASLRALLKRAARHASSGPDLYYLRNQPRRFEDFENPLVDNNAQKSASFAYGTTLPASAEEFAARFSSDARKKLRRKEARLAELGPVAYEHCAKGARGAEIVDALIRQKSERFGVGAAFARCDVPKLLNTLRDIDEDGGVELHALRVGERIVATYAGVVRGRRFSAMLNSFEQDEAVARCSPGDLLLHALMRHLVARGMTHFDLGAGEARYKTSVCNETIELYDAILPVTARGFLAAPTLAAYLRLKRRVKQTPSLINLYHRLQSAFSA</sequence>
<dbReference type="InterPro" id="IPR016181">
    <property type="entry name" value="Acyl_CoA_acyltransferase"/>
</dbReference>
<accession>A0AA48RDF9</accession>